<keyword evidence="4" id="KW-1185">Reference proteome</keyword>
<keyword evidence="1" id="KW-0732">Signal</keyword>
<accession>A0ABS7XU73</accession>
<evidence type="ECO:0000313" key="3">
    <source>
        <dbReference type="EMBL" id="MCA0133576.1"/>
    </source>
</evidence>
<dbReference type="InterPro" id="IPR007484">
    <property type="entry name" value="Peptidase_M28"/>
</dbReference>
<protein>
    <submittedName>
        <fullName evidence="3">M28 family peptidase</fullName>
    </submittedName>
</protein>
<feature type="chain" id="PRO_5045168568" evidence="1">
    <location>
        <begin position="24"/>
        <end position="340"/>
    </location>
</feature>
<dbReference type="PANTHER" id="PTHR12147:SF26">
    <property type="entry name" value="PEPTIDASE M28 DOMAIN-CONTAINING PROTEIN"/>
    <property type="match status" value="1"/>
</dbReference>
<dbReference type="InterPro" id="IPR045175">
    <property type="entry name" value="M28_fam"/>
</dbReference>
<organism evidence="3 4">
    <name type="scientific">Winogradskyella alexanderae</name>
    <dbReference type="NCBI Taxonomy" id="2877123"/>
    <lineage>
        <taxon>Bacteria</taxon>
        <taxon>Pseudomonadati</taxon>
        <taxon>Bacteroidota</taxon>
        <taxon>Flavobacteriia</taxon>
        <taxon>Flavobacteriales</taxon>
        <taxon>Flavobacteriaceae</taxon>
        <taxon>Winogradskyella</taxon>
    </lineage>
</organism>
<dbReference type="EMBL" id="JAIUJR010000010">
    <property type="protein sequence ID" value="MCA0133576.1"/>
    <property type="molecule type" value="Genomic_DNA"/>
</dbReference>
<evidence type="ECO:0000256" key="1">
    <source>
        <dbReference type="SAM" id="SignalP"/>
    </source>
</evidence>
<dbReference type="RefSeq" id="WP_224530779.1">
    <property type="nucleotide sequence ID" value="NZ_JAIUJR010000010.1"/>
</dbReference>
<feature type="domain" description="Peptidase M28" evidence="2">
    <location>
        <begin position="116"/>
        <end position="321"/>
    </location>
</feature>
<dbReference type="PROSITE" id="PS51257">
    <property type="entry name" value="PROKAR_LIPOPROTEIN"/>
    <property type="match status" value="1"/>
</dbReference>
<sequence>MKRLLLLLNLLLLLFFVSCSVKQKGADVKAGKDSALTEVKITPETIKNSMEYLSSDELEGRGTGTVGIEKAAIFIEKYLKDNGIKPFFETYRDSFEIENKSGKKVNNQFPKIQGYNIVGIVEGNDPALKNEYVILGGHYDHIGFGRLINNDSIANGANDDASGTVAAMEIGRYFAGTKTNKRSLLITLYDAEELGLRGSSHLAFRLKNQGLDLYTMVNFEMVGVPRAEGKSMSYMSGYNKSNLASKLNDYVGEEVVGFFPKAKEFQLFFRSDNYPFFKEFTKPAHAISTFDFSNYEYYHHVDDEAEKMNYEHMADFTNKMIKAFEGILNAPTKELYLNDE</sequence>
<dbReference type="Proteomes" id="UP001198901">
    <property type="component" value="Unassembled WGS sequence"/>
</dbReference>
<evidence type="ECO:0000259" key="2">
    <source>
        <dbReference type="Pfam" id="PF04389"/>
    </source>
</evidence>
<evidence type="ECO:0000313" key="4">
    <source>
        <dbReference type="Proteomes" id="UP001198901"/>
    </source>
</evidence>
<dbReference type="Pfam" id="PF04389">
    <property type="entry name" value="Peptidase_M28"/>
    <property type="match status" value="1"/>
</dbReference>
<feature type="signal peptide" evidence="1">
    <location>
        <begin position="1"/>
        <end position="23"/>
    </location>
</feature>
<name>A0ABS7XU73_9FLAO</name>
<comment type="caution">
    <text evidence="3">The sequence shown here is derived from an EMBL/GenBank/DDBJ whole genome shotgun (WGS) entry which is preliminary data.</text>
</comment>
<proteinExistence type="predicted"/>
<gene>
    <name evidence="3" type="ORF">LBU54_13355</name>
</gene>
<dbReference type="SUPFAM" id="SSF53187">
    <property type="entry name" value="Zn-dependent exopeptidases"/>
    <property type="match status" value="1"/>
</dbReference>
<reference evidence="4" key="1">
    <citation type="submission" date="2023-07" db="EMBL/GenBank/DDBJ databases">
        <authorList>
            <person name="Yue Y."/>
        </authorList>
    </citation>
    <scope>NUCLEOTIDE SEQUENCE [LARGE SCALE GENOMIC DNA]</scope>
    <source>
        <strain evidence="4">D23</strain>
    </source>
</reference>
<dbReference type="Gene3D" id="3.40.630.10">
    <property type="entry name" value="Zn peptidases"/>
    <property type="match status" value="1"/>
</dbReference>
<dbReference type="PANTHER" id="PTHR12147">
    <property type="entry name" value="METALLOPEPTIDASE M28 FAMILY MEMBER"/>
    <property type="match status" value="1"/>
</dbReference>